<dbReference type="Proteomes" id="UP000660861">
    <property type="component" value="Unassembled WGS sequence"/>
</dbReference>
<proteinExistence type="inferred from homology"/>
<feature type="active site" evidence="7">
    <location>
        <position position="66"/>
    </location>
</feature>
<reference evidence="10" key="1">
    <citation type="submission" date="2020-08" db="EMBL/GenBank/DDBJ databases">
        <title>Genome public.</title>
        <authorList>
            <person name="Liu C."/>
            <person name="Sun Q."/>
        </authorList>
    </citation>
    <scope>NUCLEOTIDE SEQUENCE</scope>
    <source>
        <strain evidence="10">NSJ-54</strain>
    </source>
</reference>
<evidence type="ECO:0000256" key="2">
    <source>
        <dbReference type="ARBA" id="ARBA00004401"/>
    </source>
</evidence>
<dbReference type="InterPro" id="IPR019758">
    <property type="entry name" value="Pept_S26A_signal_pept_1_CS"/>
</dbReference>
<dbReference type="GO" id="GO:0004252">
    <property type="term" value="F:serine-type endopeptidase activity"/>
    <property type="evidence" value="ECO:0007669"/>
    <property type="project" value="InterPro"/>
</dbReference>
<dbReference type="Pfam" id="PF10502">
    <property type="entry name" value="Peptidase_S26"/>
    <property type="match status" value="1"/>
</dbReference>
<feature type="transmembrane region" description="Helical" evidence="8">
    <location>
        <begin position="35"/>
        <end position="57"/>
    </location>
</feature>
<dbReference type="GO" id="GO:0009003">
    <property type="term" value="F:signal peptidase activity"/>
    <property type="evidence" value="ECO:0007669"/>
    <property type="project" value="UniProtKB-EC"/>
</dbReference>
<evidence type="ECO:0000256" key="7">
    <source>
        <dbReference type="PIRSR" id="PIRSR600223-1"/>
    </source>
</evidence>
<name>A0A926EAM5_9FIRM</name>
<evidence type="ECO:0000313" key="11">
    <source>
        <dbReference type="Proteomes" id="UP000660861"/>
    </source>
</evidence>
<dbReference type="EMBL" id="JACRTC010000001">
    <property type="protein sequence ID" value="MBC8569543.1"/>
    <property type="molecule type" value="Genomic_DNA"/>
</dbReference>
<comment type="similarity">
    <text evidence="3 8">Belongs to the peptidase S26 family.</text>
</comment>
<feature type="domain" description="Peptidase S26" evidence="9">
    <location>
        <begin position="36"/>
        <end position="193"/>
    </location>
</feature>
<feature type="active site" evidence="7">
    <location>
        <position position="106"/>
    </location>
</feature>
<evidence type="ECO:0000313" key="10">
    <source>
        <dbReference type="EMBL" id="MBC8569543.1"/>
    </source>
</evidence>
<evidence type="ECO:0000256" key="8">
    <source>
        <dbReference type="RuleBase" id="RU362042"/>
    </source>
</evidence>
<comment type="caution">
    <text evidence="10">The sequence shown here is derived from an EMBL/GenBank/DDBJ whole genome shotgun (WGS) entry which is preliminary data.</text>
</comment>
<dbReference type="GO" id="GO:0006465">
    <property type="term" value="P:signal peptide processing"/>
    <property type="evidence" value="ECO:0007669"/>
    <property type="project" value="InterPro"/>
</dbReference>
<dbReference type="PANTHER" id="PTHR43390">
    <property type="entry name" value="SIGNAL PEPTIDASE I"/>
    <property type="match status" value="1"/>
</dbReference>
<keyword evidence="8" id="KW-0472">Membrane</keyword>
<dbReference type="PANTHER" id="PTHR43390:SF1">
    <property type="entry name" value="CHLOROPLAST PROCESSING PEPTIDASE"/>
    <property type="match status" value="1"/>
</dbReference>
<dbReference type="SUPFAM" id="SSF51306">
    <property type="entry name" value="LexA/Signal peptidase"/>
    <property type="match status" value="1"/>
</dbReference>
<keyword evidence="8" id="KW-0812">Transmembrane</keyword>
<dbReference type="PROSITE" id="PS00761">
    <property type="entry name" value="SPASE_I_3"/>
    <property type="match status" value="1"/>
</dbReference>
<evidence type="ECO:0000256" key="1">
    <source>
        <dbReference type="ARBA" id="ARBA00000677"/>
    </source>
</evidence>
<dbReference type="AlphaFoldDB" id="A0A926EAM5"/>
<dbReference type="NCBIfam" id="TIGR02227">
    <property type="entry name" value="sigpep_I_bact"/>
    <property type="match status" value="1"/>
</dbReference>
<dbReference type="InterPro" id="IPR019533">
    <property type="entry name" value="Peptidase_S26"/>
</dbReference>
<protein>
    <recommendedName>
        <fullName evidence="4 8">Signal peptidase I</fullName>
        <ecNumber evidence="4 8">3.4.21.89</ecNumber>
    </recommendedName>
</protein>
<dbReference type="Gene3D" id="2.10.109.10">
    <property type="entry name" value="Umud Fragment, subunit A"/>
    <property type="match status" value="1"/>
</dbReference>
<evidence type="ECO:0000259" key="9">
    <source>
        <dbReference type="Pfam" id="PF10502"/>
    </source>
</evidence>
<dbReference type="PRINTS" id="PR00727">
    <property type="entry name" value="LEADERPTASE"/>
</dbReference>
<comment type="catalytic activity">
    <reaction evidence="1 8">
        <text>Cleavage of hydrophobic, N-terminal signal or leader sequences from secreted and periplasmic proteins.</text>
        <dbReference type="EC" id="3.4.21.89"/>
    </reaction>
</comment>
<keyword evidence="8" id="KW-1133">Transmembrane helix</keyword>
<evidence type="ECO:0000256" key="3">
    <source>
        <dbReference type="ARBA" id="ARBA00009370"/>
    </source>
</evidence>
<evidence type="ECO:0000256" key="5">
    <source>
        <dbReference type="ARBA" id="ARBA00022670"/>
    </source>
</evidence>
<dbReference type="InterPro" id="IPR019756">
    <property type="entry name" value="Pept_S26A_signal_pept_1_Ser-AS"/>
</dbReference>
<dbReference type="PROSITE" id="PS00501">
    <property type="entry name" value="SPASE_I_1"/>
    <property type="match status" value="1"/>
</dbReference>
<dbReference type="InterPro" id="IPR036286">
    <property type="entry name" value="LexA/Signal_pep-like_sf"/>
</dbReference>
<keyword evidence="11" id="KW-1185">Reference proteome</keyword>
<sequence>MEEFDPIDPLEKEPILGQTIIKGKRKNKNKKYNGLYEWVETIVAGVVCAVLVFTFVIRMVGVEGVSMQPTLYENDRIFLSNLVPLYKNGDVVVVTKHHIDDRPLVKRIIATEGQTIDIDFEAGKVYLDGVELDEPYIKEATHTKEGTEFPLTVPEGYVFCMGDNRNESMDSRDPRVGLIDTRYILGKAIFRVYPFTSFGFIK</sequence>
<dbReference type="CDD" id="cd06530">
    <property type="entry name" value="S26_SPase_I"/>
    <property type="match status" value="1"/>
</dbReference>
<evidence type="ECO:0000256" key="6">
    <source>
        <dbReference type="ARBA" id="ARBA00022801"/>
    </source>
</evidence>
<dbReference type="InterPro" id="IPR000223">
    <property type="entry name" value="Pept_S26A_signal_pept_1"/>
</dbReference>
<gene>
    <name evidence="10" type="primary">lepB</name>
    <name evidence="10" type="ORF">H8709_01690</name>
</gene>
<evidence type="ECO:0000256" key="4">
    <source>
        <dbReference type="ARBA" id="ARBA00013208"/>
    </source>
</evidence>
<comment type="subcellular location">
    <subcellularLocation>
        <location evidence="2">Cell membrane</location>
        <topology evidence="2">Single-pass type II membrane protein</topology>
    </subcellularLocation>
    <subcellularLocation>
        <location evidence="8">Membrane</location>
        <topology evidence="8">Single-pass type II membrane protein</topology>
    </subcellularLocation>
</comment>
<accession>A0A926EAM5</accession>
<organism evidence="10 11">
    <name type="scientific">Zongyangia hominis</name>
    <dbReference type="NCBI Taxonomy" id="2763677"/>
    <lineage>
        <taxon>Bacteria</taxon>
        <taxon>Bacillati</taxon>
        <taxon>Bacillota</taxon>
        <taxon>Clostridia</taxon>
        <taxon>Eubacteriales</taxon>
        <taxon>Oscillospiraceae</taxon>
        <taxon>Zongyangia</taxon>
    </lineage>
</organism>
<dbReference type="GO" id="GO:0005886">
    <property type="term" value="C:plasma membrane"/>
    <property type="evidence" value="ECO:0007669"/>
    <property type="project" value="UniProtKB-SubCell"/>
</dbReference>
<keyword evidence="6 8" id="KW-0378">Hydrolase</keyword>
<keyword evidence="5 8" id="KW-0645">Protease</keyword>
<dbReference type="EC" id="3.4.21.89" evidence="4 8"/>